<evidence type="ECO:0000256" key="1">
    <source>
        <dbReference type="SAM" id="MobiDB-lite"/>
    </source>
</evidence>
<proteinExistence type="predicted"/>
<name>A0A6L2KCJ3_TANCI</name>
<protein>
    <submittedName>
        <fullName evidence="2">Uncharacterized protein</fullName>
    </submittedName>
</protein>
<comment type="caution">
    <text evidence="2">The sequence shown here is derived from an EMBL/GenBank/DDBJ whole genome shotgun (WGS) entry which is preliminary data.</text>
</comment>
<organism evidence="2">
    <name type="scientific">Tanacetum cinerariifolium</name>
    <name type="common">Dalmatian daisy</name>
    <name type="synonym">Chrysanthemum cinerariifolium</name>
    <dbReference type="NCBI Taxonomy" id="118510"/>
    <lineage>
        <taxon>Eukaryota</taxon>
        <taxon>Viridiplantae</taxon>
        <taxon>Streptophyta</taxon>
        <taxon>Embryophyta</taxon>
        <taxon>Tracheophyta</taxon>
        <taxon>Spermatophyta</taxon>
        <taxon>Magnoliopsida</taxon>
        <taxon>eudicotyledons</taxon>
        <taxon>Gunneridae</taxon>
        <taxon>Pentapetalae</taxon>
        <taxon>asterids</taxon>
        <taxon>campanulids</taxon>
        <taxon>Asterales</taxon>
        <taxon>Asteraceae</taxon>
        <taxon>Asteroideae</taxon>
        <taxon>Anthemideae</taxon>
        <taxon>Anthemidinae</taxon>
        <taxon>Tanacetum</taxon>
    </lineage>
</organism>
<gene>
    <name evidence="2" type="ORF">Tci_018405</name>
</gene>
<reference evidence="2" key="1">
    <citation type="journal article" date="2019" name="Sci. Rep.">
        <title>Draft genome of Tanacetum cinerariifolium, the natural source of mosquito coil.</title>
        <authorList>
            <person name="Yamashiro T."/>
            <person name="Shiraishi A."/>
            <person name="Satake H."/>
            <person name="Nakayama K."/>
        </authorList>
    </citation>
    <scope>NUCLEOTIDE SEQUENCE</scope>
</reference>
<feature type="region of interest" description="Disordered" evidence="1">
    <location>
        <begin position="190"/>
        <end position="363"/>
    </location>
</feature>
<sequence>MSLWLAVISDCSSVFNLRKACRQKDDKMADVNAPSGQTPAMAPPVRPLLLPPPYHQFTSSSSGIWSNMRRKLDATGVSWMNSGGTCSTKDPTLRSTCLMKSLFLDISSSVPRVQREKSSGCLFLIALSPQTFKRLYTIGNIWQRWPSIDGKKRSLKNMAESVAEDETAKELQVAAEDTDLQKALEESMKSMYDAPRGPLPPVVIREPESGKYQPLPEVPRKGKEKVTEEQVAHDQLSLQKPKKKSPADQYIFQRRVSEPTGSFGHDESPYALLGQSDSEEESKKVVLGADEGGQDERQAGPDPGAQAEGQTGSDAGAQDEGQAESNRDENSKGQARPDPGNTRADELSMPSPVVHAGSDHEHMDLDVAEVSPQPSTEQLDEGFTATAYLMVQENLKLTVEE</sequence>
<dbReference type="AlphaFoldDB" id="A0A6L2KCJ3"/>
<evidence type="ECO:0000313" key="2">
    <source>
        <dbReference type="EMBL" id="GEU46427.1"/>
    </source>
</evidence>
<dbReference type="EMBL" id="BKCJ010002123">
    <property type="protein sequence ID" value="GEU46427.1"/>
    <property type="molecule type" value="Genomic_DNA"/>
</dbReference>
<accession>A0A6L2KCJ3</accession>
<feature type="compositionally biased region" description="Basic and acidic residues" evidence="1">
    <location>
        <begin position="218"/>
        <end position="232"/>
    </location>
</feature>